<dbReference type="GeneID" id="19882363"/>
<feature type="coiled-coil region" evidence="1">
    <location>
        <begin position="3"/>
        <end position="30"/>
    </location>
</feature>
<dbReference type="OrthoDB" id="420884at2759"/>
<dbReference type="VEuPathDB" id="MicrosporidiaDB:VICG_01653"/>
<reference evidence="3" key="1">
    <citation type="submission" date="2011-05" db="EMBL/GenBank/DDBJ databases">
        <title>The genome sequence of Vittaforma corneae strain ATCC 50505.</title>
        <authorList>
            <consortium name="The Broad Institute Genome Sequencing Platform"/>
            <person name="Cuomo C."/>
            <person name="Didier E."/>
            <person name="Bowers L."/>
            <person name="Young S.K."/>
            <person name="Zeng Q."/>
            <person name="Gargeya S."/>
            <person name="Fitzgerald M."/>
            <person name="Haas B."/>
            <person name="Abouelleil A."/>
            <person name="Alvarado L."/>
            <person name="Arachchi H.M."/>
            <person name="Berlin A."/>
            <person name="Chapman S.B."/>
            <person name="Gearin G."/>
            <person name="Goldberg J."/>
            <person name="Griggs A."/>
            <person name="Gujja S."/>
            <person name="Hansen M."/>
            <person name="Heiman D."/>
            <person name="Howarth C."/>
            <person name="Larimer J."/>
            <person name="Lui A."/>
            <person name="MacDonald P.J.P."/>
            <person name="McCowen C."/>
            <person name="Montmayeur A."/>
            <person name="Murphy C."/>
            <person name="Neiman D."/>
            <person name="Pearson M."/>
            <person name="Priest M."/>
            <person name="Roberts A."/>
            <person name="Saif S."/>
            <person name="Shea T."/>
            <person name="Sisk P."/>
            <person name="Stolte C."/>
            <person name="Sykes S."/>
            <person name="Wortman J."/>
            <person name="Nusbaum C."/>
            <person name="Birren B."/>
        </authorList>
    </citation>
    <scope>NUCLEOTIDE SEQUENCE [LARGE SCALE GENOMIC DNA]</scope>
    <source>
        <strain evidence="3">ATCC 50505</strain>
    </source>
</reference>
<dbReference type="Gene3D" id="1.25.40.510">
    <property type="entry name" value="GLE1-like"/>
    <property type="match status" value="1"/>
</dbReference>
<dbReference type="InParanoid" id="L2GL97"/>
<sequence length="250" mass="29071">MDEQEKIKRLEELKKQREELDKLIKDLTESVTGPTNIPYTTVYTTVFPPYTSSIDFSAIDPKDLLQIKIFVNKKCNQVSTDFSHTINLVNEMLPFRDNIAFKEIFLRKLLDQGRVQVSGHFESYKPLSFLLFKLDSPDIINTYVRLLITKQGSESELKGMYAIYFGFLNLKEDIDGCWLWMASILNVNPNRFTGYVLEVFLVICGDLLFEKIQTQFAGILRYIKKFYLKELGNAPVESRISRLLSKYQNC</sequence>
<keyword evidence="3" id="KW-1185">Reference proteome</keyword>
<keyword evidence="1" id="KW-0175">Coiled coil</keyword>
<dbReference type="AlphaFoldDB" id="L2GL97"/>
<organism evidence="2 3">
    <name type="scientific">Vittaforma corneae (strain ATCC 50505)</name>
    <name type="common">Microsporidian parasite</name>
    <name type="synonym">Nosema corneum</name>
    <dbReference type="NCBI Taxonomy" id="993615"/>
    <lineage>
        <taxon>Eukaryota</taxon>
        <taxon>Fungi</taxon>
        <taxon>Fungi incertae sedis</taxon>
        <taxon>Microsporidia</taxon>
        <taxon>Nosematidae</taxon>
        <taxon>Vittaforma</taxon>
    </lineage>
</organism>
<proteinExistence type="predicted"/>
<dbReference type="EMBL" id="JH370146">
    <property type="protein sequence ID" value="ELA41280.1"/>
    <property type="molecule type" value="Genomic_DNA"/>
</dbReference>
<evidence type="ECO:0000313" key="3">
    <source>
        <dbReference type="Proteomes" id="UP000011082"/>
    </source>
</evidence>
<dbReference type="Proteomes" id="UP000011082">
    <property type="component" value="Unassembled WGS sequence"/>
</dbReference>
<dbReference type="RefSeq" id="XP_007605098.1">
    <property type="nucleotide sequence ID" value="XM_007605036.1"/>
</dbReference>
<dbReference type="OMA" id="YTMFTSA"/>
<dbReference type="InterPro" id="IPR038506">
    <property type="entry name" value="GLE1-like_sf"/>
</dbReference>
<evidence type="ECO:0000256" key="1">
    <source>
        <dbReference type="SAM" id="Coils"/>
    </source>
</evidence>
<gene>
    <name evidence="2" type="ORF">VICG_01653</name>
</gene>
<evidence type="ECO:0000313" key="2">
    <source>
        <dbReference type="EMBL" id="ELA41280.1"/>
    </source>
</evidence>
<accession>L2GL97</accession>
<dbReference type="HOGENOM" id="CLU_072831_0_0_1"/>
<name>L2GL97_VITCO</name>
<protein>
    <submittedName>
        <fullName evidence="2">Uncharacterized protein</fullName>
    </submittedName>
</protein>